<dbReference type="InterPro" id="IPR036034">
    <property type="entry name" value="PDZ_sf"/>
</dbReference>
<dbReference type="SUPFAM" id="SSF52096">
    <property type="entry name" value="ClpP/crotonase"/>
    <property type="match status" value="1"/>
</dbReference>
<dbReference type="Gene3D" id="3.90.226.10">
    <property type="entry name" value="2-enoyl-CoA Hydratase, Chain A, domain 1"/>
    <property type="match status" value="1"/>
</dbReference>
<evidence type="ECO:0000256" key="5">
    <source>
        <dbReference type="RuleBase" id="RU004404"/>
    </source>
</evidence>
<keyword evidence="4 5" id="KW-0720">Serine protease</keyword>
<dbReference type="SMART" id="SM00228">
    <property type="entry name" value="PDZ"/>
    <property type="match status" value="1"/>
</dbReference>
<dbReference type="PROSITE" id="PS50106">
    <property type="entry name" value="PDZ"/>
    <property type="match status" value="1"/>
</dbReference>
<feature type="compositionally biased region" description="Basic and acidic residues" evidence="6">
    <location>
        <begin position="385"/>
        <end position="396"/>
    </location>
</feature>
<keyword evidence="2 5" id="KW-0645">Protease</keyword>
<dbReference type="InterPro" id="IPR004447">
    <property type="entry name" value="Peptidase_S41A"/>
</dbReference>
<proteinExistence type="inferred from homology"/>
<evidence type="ECO:0000256" key="1">
    <source>
        <dbReference type="ARBA" id="ARBA00009179"/>
    </source>
</evidence>
<feature type="region of interest" description="Disordered" evidence="6">
    <location>
        <begin position="381"/>
        <end position="423"/>
    </location>
</feature>
<protein>
    <submittedName>
        <fullName evidence="8">S41 family peptidase</fullName>
    </submittedName>
</protein>
<dbReference type="CDD" id="cd07560">
    <property type="entry name" value="Peptidase_S41_CPP"/>
    <property type="match status" value="1"/>
</dbReference>
<reference evidence="9" key="1">
    <citation type="journal article" date="2019" name="Int. J. Syst. Evol. Microbiol.">
        <title>The Global Catalogue of Microorganisms (GCM) 10K type strain sequencing project: providing services to taxonomists for standard genome sequencing and annotation.</title>
        <authorList>
            <consortium name="The Broad Institute Genomics Platform"/>
            <consortium name="The Broad Institute Genome Sequencing Center for Infectious Disease"/>
            <person name="Wu L."/>
            <person name="Ma J."/>
        </authorList>
    </citation>
    <scope>NUCLEOTIDE SEQUENCE [LARGE SCALE GENOMIC DNA]</scope>
    <source>
        <strain evidence="9">KCTC 22245</strain>
    </source>
</reference>
<gene>
    <name evidence="8" type="ORF">ACFONP_14175</name>
</gene>
<dbReference type="Pfam" id="PF03572">
    <property type="entry name" value="Peptidase_S41"/>
    <property type="match status" value="1"/>
</dbReference>
<dbReference type="InterPro" id="IPR029045">
    <property type="entry name" value="ClpP/crotonase-like_dom_sf"/>
</dbReference>
<dbReference type="InterPro" id="IPR005151">
    <property type="entry name" value="Tail-specific_protease"/>
</dbReference>
<dbReference type="InterPro" id="IPR001478">
    <property type="entry name" value="PDZ"/>
</dbReference>
<keyword evidence="9" id="KW-1185">Reference proteome</keyword>
<dbReference type="InterPro" id="IPR055210">
    <property type="entry name" value="CtpA/B_N"/>
</dbReference>
<dbReference type="PANTHER" id="PTHR32060:SF30">
    <property type="entry name" value="CARBOXY-TERMINAL PROCESSING PROTEASE CTPA"/>
    <property type="match status" value="1"/>
</dbReference>
<keyword evidence="3 5" id="KW-0378">Hydrolase</keyword>
<dbReference type="PANTHER" id="PTHR32060">
    <property type="entry name" value="TAIL-SPECIFIC PROTEASE"/>
    <property type="match status" value="1"/>
</dbReference>
<evidence type="ECO:0000256" key="3">
    <source>
        <dbReference type="ARBA" id="ARBA00022801"/>
    </source>
</evidence>
<name>A0ABV7MET4_9PROT</name>
<dbReference type="SUPFAM" id="SSF50156">
    <property type="entry name" value="PDZ domain-like"/>
    <property type="match status" value="1"/>
</dbReference>
<comment type="caution">
    <text evidence="8">The sequence shown here is derived from an EMBL/GenBank/DDBJ whole genome shotgun (WGS) entry which is preliminary data.</text>
</comment>
<dbReference type="InterPro" id="IPR041489">
    <property type="entry name" value="PDZ_6"/>
</dbReference>
<comment type="similarity">
    <text evidence="1 5">Belongs to the peptidase S41A family.</text>
</comment>
<evidence type="ECO:0000256" key="2">
    <source>
        <dbReference type="ARBA" id="ARBA00022670"/>
    </source>
</evidence>
<dbReference type="Pfam" id="PF22694">
    <property type="entry name" value="CtpB_N-like"/>
    <property type="match status" value="1"/>
</dbReference>
<accession>A0ABV7MET4</accession>
<evidence type="ECO:0000256" key="4">
    <source>
        <dbReference type="ARBA" id="ARBA00022825"/>
    </source>
</evidence>
<dbReference type="Proteomes" id="UP001595607">
    <property type="component" value="Unassembled WGS sequence"/>
</dbReference>
<organism evidence="8 9">
    <name type="scientific">Parvularcula lutaonensis</name>
    <dbReference type="NCBI Taxonomy" id="491923"/>
    <lineage>
        <taxon>Bacteria</taxon>
        <taxon>Pseudomonadati</taxon>
        <taxon>Pseudomonadota</taxon>
        <taxon>Alphaproteobacteria</taxon>
        <taxon>Parvularculales</taxon>
        <taxon>Parvularculaceae</taxon>
        <taxon>Parvularcula</taxon>
    </lineage>
</organism>
<dbReference type="Gene3D" id="2.30.42.10">
    <property type="match status" value="1"/>
</dbReference>
<evidence type="ECO:0000256" key="6">
    <source>
        <dbReference type="SAM" id="MobiDB-lite"/>
    </source>
</evidence>
<dbReference type="EMBL" id="JBHRVA010000003">
    <property type="protein sequence ID" value="MFC3303875.1"/>
    <property type="molecule type" value="Genomic_DNA"/>
</dbReference>
<evidence type="ECO:0000259" key="7">
    <source>
        <dbReference type="PROSITE" id="PS50106"/>
    </source>
</evidence>
<evidence type="ECO:0000313" key="9">
    <source>
        <dbReference type="Proteomes" id="UP001595607"/>
    </source>
</evidence>
<dbReference type="NCBIfam" id="TIGR00225">
    <property type="entry name" value="prc"/>
    <property type="match status" value="1"/>
</dbReference>
<dbReference type="RefSeq" id="WP_373302889.1">
    <property type="nucleotide sequence ID" value="NZ_BMXU01000002.1"/>
</dbReference>
<evidence type="ECO:0000313" key="8">
    <source>
        <dbReference type="EMBL" id="MFC3303875.1"/>
    </source>
</evidence>
<dbReference type="SMART" id="SM00245">
    <property type="entry name" value="TSPc"/>
    <property type="match status" value="1"/>
</dbReference>
<dbReference type="CDD" id="cd06782">
    <property type="entry name" value="cpPDZ_CPP-like"/>
    <property type="match status" value="1"/>
</dbReference>
<dbReference type="Gene3D" id="3.30.750.44">
    <property type="match status" value="1"/>
</dbReference>
<feature type="domain" description="PDZ" evidence="7">
    <location>
        <begin position="97"/>
        <end position="170"/>
    </location>
</feature>
<sequence>MKRSKIELGDGRRSVSSMAIGAVLGGAITAGLLTAGFARSAFDAETFRQLDLFGEAFETVHRNYVEEPDDRELMEGAIEGMLNSLDPHSSYLPPRDLETMQEQTRGTFGGLGIQVTQEREGIGRGLVRVISPIDDTPAARAGIEPGDLIFEIDGKSVFGMSLTEATDLMKGDKGTEVTLRVAREGVDEPLEFSLTRDIITVNPVASRVEQDRFGYIRLASFTAQTNGKMLDAIRELEKETGGLEGIVLDLRSNPGGLLDQAVAVSDAFLDGGEIVSTRGRSGKESMRELGKKGDVLEGKPIVVLVNGGSASASEIVAGALQDRNRALILGTKTFGKGSVQTILPLNRGDSGALRLTTARYYTPSGRSIQAQGIVPDIVMPITRPGQDEPVKRRSEADLDGALDVDKDEPVGLGEPGENSSSASVQEILMEGQEALREKEREEENATALFIEPVECEEGKDCQLERALELLADQAQFGQLLADAGAIQR</sequence>
<dbReference type="Pfam" id="PF17820">
    <property type="entry name" value="PDZ_6"/>
    <property type="match status" value="1"/>
</dbReference>